<dbReference type="CDD" id="cd06558">
    <property type="entry name" value="crotonase-like"/>
    <property type="match status" value="1"/>
</dbReference>
<dbReference type="SUPFAM" id="SSF52096">
    <property type="entry name" value="ClpP/crotonase"/>
    <property type="match status" value="1"/>
</dbReference>
<evidence type="ECO:0008006" key="6">
    <source>
        <dbReference type="Google" id="ProtNLM"/>
    </source>
</evidence>
<dbReference type="PANTHER" id="PTHR43684:SF1">
    <property type="entry name" value="ENOYL-COA DELTA ISOMERASE 2"/>
    <property type="match status" value="1"/>
</dbReference>
<sequence length="242" mass="27243">MKDYIRSANEDGILDIKIERPNKKNALTEKMYLELNRLISDASKSAQINVILISGGQDFTAGNDLEDFKKNPPQDRSSPVFKFMQSFSKCPLPIIASVDGYAVGIGTTMLLHSDLVYASKDSVFMLPFIDLGVVPEFGSSMLLPERLGYVKAAEMLMLGNRITAEEALQMGLINLVLRKDEVYEAAKKTARKLARKPRKALLMTKKLMRRDKETLSERIDTESDQFIKFLQSSESKNILNKL</sequence>
<keyword evidence="2" id="KW-0576">Peroxisome</keyword>
<dbReference type="InterPro" id="IPR014748">
    <property type="entry name" value="Enoyl-CoA_hydra_C"/>
</dbReference>
<proteinExistence type="predicted"/>
<comment type="subcellular location">
    <subcellularLocation>
        <location evidence="1">Peroxisome</location>
    </subcellularLocation>
</comment>
<dbReference type="EMBL" id="MIZA01000010">
    <property type="protein sequence ID" value="OIR20613.1"/>
    <property type="molecule type" value="Genomic_DNA"/>
</dbReference>
<evidence type="ECO:0000313" key="4">
    <source>
        <dbReference type="EMBL" id="OIR20613.1"/>
    </source>
</evidence>
<evidence type="ECO:0000313" key="5">
    <source>
        <dbReference type="Proteomes" id="UP000183080"/>
    </source>
</evidence>
<dbReference type="STRING" id="1888995.BD935_04750"/>
<evidence type="ECO:0000256" key="2">
    <source>
        <dbReference type="ARBA" id="ARBA00023140"/>
    </source>
</evidence>
<dbReference type="Gene3D" id="3.90.226.10">
    <property type="entry name" value="2-enoyl-CoA Hydratase, Chain A, domain 1"/>
    <property type="match status" value="1"/>
</dbReference>
<dbReference type="Gene3D" id="1.10.12.10">
    <property type="entry name" value="Lyase 2-enoyl-coa Hydratase, Chain A, domain 2"/>
    <property type="match status" value="1"/>
</dbReference>
<name>A0A1J5TVT3_9ARCH</name>
<dbReference type="GO" id="GO:0004165">
    <property type="term" value="F:delta(3)-delta(2)-enoyl-CoA isomerase activity"/>
    <property type="evidence" value="ECO:0007669"/>
    <property type="project" value="UniProtKB-ARBA"/>
</dbReference>
<accession>A0A1J5TVT3</accession>
<comment type="caution">
    <text evidence="4">The sequence shown here is derived from an EMBL/GenBank/DDBJ whole genome shotgun (WGS) entry which is preliminary data.</text>
</comment>
<dbReference type="AlphaFoldDB" id="A0A1J5TVT3"/>
<evidence type="ECO:0000256" key="3">
    <source>
        <dbReference type="ARBA" id="ARBA00023235"/>
    </source>
</evidence>
<dbReference type="InterPro" id="IPR029045">
    <property type="entry name" value="ClpP/crotonase-like_dom_sf"/>
</dbReference>
<evidence type="ECO:0000256" key="1">
    <source>
        <dbReference type="ARBA" id="ARBA00004275"/>
    </source>
</evidence>
<dbReference type="InterPro" id="IPR051053">
    <property type="entry name" value="ECH/Chromodomain_protein"/>
</dbReference>
<dbReference type="PANTHER" id="PTHR43684">
    <property type="match status" value="1"/>
</dbReference>
<dbReference type="InterPro" id="IPR001753">
    <property type="entry name" value="Enoyl-CoA_hydra/iso"/>
</dbReference>
<keyword evidence="3" id="KW-0413">Isomerase</keyword>
<organism evidence="4 5">
    <name type="scientific">Marine Group III euryarchaeote CG-Epi1</name>
    <dbReference type="NCBI Taxonomy" id="1888995"/>
    <lineage>
        <taxon>Archaea</taxon>
        <taxon>Methanobacteriati</taxon>
        <taxon>Thermoplasmatota</taxon>
        <taxon>Thermoplasmata</taxon>
        <taxon>Candidatus Thermoprofundales</taxon>
    </lineage>
</organism>
<dbReference type="Pfam" id="PF00378">
    <property type="entry name" value="ECH_1"/>
    <property type="match status" value="1"/>
</dbReference>
<gene>
    <name evidence="4" type="ORF">BD935_04750</name>
</gene>
<dbReference type="Proteomes" id="UP000183080">
    <property type="component" value="Unassembled WGS sequence"/>
</dbReference>
<protein>
    <recommendedName>
        <fullName evidence="6">Enoyl-CoA hydratase</fullName>
    </recommendedName>
</protein>
<reference evidence="4 5" key="1">
    <citation type="submission" date="2016-08" db="EMBL/GenBank/DDBJ databases">
        <title>New Insights into Marine Group III Euryarchaeota, from dark to light.</title>
        <authorList>
            <person name="Haro-Moreno J.M."/>
            <person name="Rodriguez-Valera F."/>
            <person name="Lopez-Garcia P."/>
            <person name="Moreira D."/>
            <person name="Martin-Cuadrado A.B."/>
        </authorList>
    </citation>
    <scope>NUCLEOTIDE SEQUENCE [LARGE SCALE GENOMIC DNA]</scope>
    <source>
        <strain evidence="4">CG-Epi1</strain>
    </source>
</reference>